<dbReference type="Gene3D" id="1.20.120.520">
    <property type="entry name" value="nmb1532 protein domain like"/>
    <property type="match status" value="1"/>
</dbReference>
<reference evidence="6 7" key="1">
    <citation type="submission" date="2018-07" db="EMBL/GenBank/DDBJ databases">
        <title>Marsedoiliclastica nanhaica gen. nov. sp. nov., a novel marine hydrocarbonoclastic bacterium isolated from an in-situ enriched hydrocarbon-degrading consortium in deep-sea sediment.</title>
        <authorList>
            <person name="Dong C."/>
            <person name="Ma T."/>
            <person name="Liu R."/>
            <person name="Shao Z."/>
        </authorList>
    </citation>
    <scope>NUCLEOTIDE SEQUENCE [LARGE SCALE GENOMIC DNA]</scope>
    <source>
        <strain evidence="7">soil36-7</strain>
    </source>
</reference>
<dbReference type="PANTHER" id="PTHR36438:SF1">
    <property type="entry name" value="IRON-SULFUR CLUSTER REPAIR PROTEIN YTFE"/>
    <property type="match status" value="1"/>
</dbReference>
<proteinExistence type="predicted"/>
<dbReference type="Pfam" id="PF01814">
    <property type="entry name" value="Hemerythrin"/>
    <property type="match status" value="1"/>
</dbReference>
<evidence type="ECO:0000256" key="2">
    <source>
        <dbReference type="ARBA" id="ARBA00022490"/>
    </source>
</evidence>
<keyword evidence="2" id="KW-0963">Cytoplasm</keyword>
<comment type="subcellular location">
    <subcellularLocation>
        <location evidence="1">Cytoplasm</location>
    </subcellularLocation>
</comment>
<name>A0A4V1D962_9ALTE</name>
<evidence type="ECO:0000259" key="5">
    <source>
        <dbReference type="Pfam" id="PF01814"/>
    </source>
</evidence>
<feature type="domain" description="Hemerythrin-like" evidence="5">
    <location>
        <begin position="33"/>
        <end position="170"/>
    </location>
</feature>
<keyword evidence="7" id="KW-1185">Reference proteome</keyword>
<protein>
    <recommendedName>
        <fullName evidence="5">Hemerythrin-like domain-containing protein</fullName>
    </recommendedName>
</protein>
<dbReference type="KEGG" id="hmi:soil367_17555"/>
<evidence type="ECO:0000256" key="1">
    <source>
        <dbReference type="ARBA" id="ARBA00004496"/>
    </source>
</evidence>
<evidence type="ECO:0000256" key="3">
    <source>
        <dbReference type="ARBA" id="ARBA00022723"/>
    </source>
</evidence>
<dbReference type="Proteomes" id="UP000298049">
    <property type="component" value="Chromosome"/>
</dbReference>
<dbReference type="InterPro" id="IPR019903">
    <property type="entry name" value="RIC_family"/>
</dbReference>
<dbReference type="GO" id="GO:0046872">
    <property type="term" value="F:metal ion binding"/>
    <property type="evidence" value="ECO:0007669"/>
    <property type="project" value="UniProtKB-KW"/>
</dbReference>
<sequence>MTPLKKPDKQPAPSAELDLDRWRTSTFEALVEHILSRYHDSHREQLPELVRLAQRVERVHGNNPHAPAGLSAVLESIQEDLEAHMHKEETILFPMIVRGVIGMAYHPVEVMRGEHDRQTAALAEIDRLTRNLTLPEGACRTWTALYQGLGELKTDLFDHIELENGVLFARVEGSQGEAHHG</sequence>
<evidence type="ECO:0000313" key="6">
    <source>
        <dbReference type="EMBL" id="QCF27580.1"/>
    </source>
</evidence>
<dbReference type="GO" id="GO:0005737">
    <property type="term" value="C:cytoplasm"/>
    <property type="evidence" value="ECO:0007669"/>
    <property type="project" value="UniProtKB-SubCell"/>
</dbReference>
<dbReference type="AlphaFoldDB" id="A0A4V1D962"/>
<gene>
    <name evidence="6" type="ORF">soil367_17555</name>
</gene>
<keyword evidence="3" id="KW-0479">Metal-binding</keyword>
<accession>A0A4V1D962</accession>
<evidence type="ECO:0000313" key="7">
    <source>
        <dbReference type="Proteomes" id="UP000298049"/>
    </source>
</evidence>
<keyword evidence="4" id="KW-0408">Iron</keyword>
<dbReference type="OrthoDB" id="9797132at2"/>
<dbReference type="PANTHER" id="PTHR36438">
    <property type="entry name" value="IRON-SULFUR CLUSTER REPAIR PROTEIN YTFE"/>
    <property type="match status" value="1"/>
</dbReference>
<dbReference type="EMBL" id="CP031093">
    <property type="protein sequence ID" value="QCF27580.1"/>
    <property type="molecule type" value="Genomic_DNA"/>
</dbReference>
<evidence type="ECO:0000256" key="4">
    <source>
        <dbReference type="ARBA" id="ARBA00023004"/>
    </source>
</evidence>
<dbReference type="InterPro" id="IPR012312">
    <property type="entry name" value="Hemerythrin-like"/>
</dbReference>
<dbReference type="RefSeq" id="WP_136550292.1">
    <property type="nucleotide sequence ID" value="NZ_CP031093.1"/>
</dbReference>
<organism evidence="6 7">
    <name type="scientific">Hydrocarboniclastica marina</name>
    <dbReference type="NCBI Taxonomy" id="2259620"/>
    <lineage>
        <taxon>Bacteria</taxon>
        <taxon>Pseudomonadati</taxon>
        <taxon>Pseudomonadota</taxon>
        <taxon>Gammaproteobacteria</taxon>
        <taxon>Alteromonadales</taxon>
        <taxon>Alteromonadaceae</taxon>
        <taxon>Hydrocarboniclastica</taxon>
    </lineage>
</organism>